<feature type="domain" description="SGNH hydrolase-type esterase" evidence="2">
    <location>
        <begin position="226"/>
        <end position="392"/>
    </location>
</feature>
<keyword evidence="4" id="KW-1185">Reference proteome</keyword>
<dbReference type="PANTHER" id="PTHR30383">
    <property type="entry name" value="THIOESTERASE 1/PROTEASE 1/LYSOPHOSPHOLIPASE L1"/>
    <property type="match status" value="1"/>
</dbReference>
<dbReference type="PANTHER" id="PTHR30383:SF29">
    <property type="entry name" value="SGNH HYDROLASE-TYPE ESTERASE DOMAIN-CONTAINING PROTEIN"/>
    <property type="match status" value="1"/>
</dbReference>
<dbReference type="RefSeq" id="WP_073084064.1">
    <property type="nucleotide sequence ID" value="NZ_FRBL01000007.1"/>
</dbReference>
<dbReference type="Pfam" id="PF13472">
    <property type="entry name" value="Lipase_GDSL_2"/>
    <property type="match status" value="1"/>
</dbReference>
<accession>A0A1M7H8C3</accession>
<feature type="signal peptide" evidence="1">
    <location>
        <begin position="1"/>
        <end position="25"/>
    </location>
</feature>
<dbReference type="GO" id="GO:0016788">
    <property type="term" value="F:hydrolase activity, acting on ester bonds"/>
    <property type="evidence" value="ECO:0007669"/>
    <property type="project" value="UniProtKB-ARBA"/>
</dbReference>
<dbReference type="Gene3D" id="2.60.120.1360">
    <property type="match status" value="1"/>
</dbReference>
<evidence type="ECO:0000313" key="3">
    <source>
        <dbReference type="EMBL" id="SHM24606.1"/>
    </source>
</evidence>
<feature type="chain" id="PRO_5012025713" evidence="1">
    <location>
        <begin position="26"/>
        <end position="416"/>
    </location>
</feature>
<dbReference type="InterPro" id="IPR036514">
    <property type="entry name" value="SGNH_hydro_sf"/>
</dbReference>
<evidence type="ECO:0000256" key="1">
    <source>
        <dbReference type="SAM" id="SignalP"/>
    </source>
</evidence>
<keyword evidence="1" id="KW-0732">Signal</keyword>
<dbReference type="Gene3D" id="3.40.50.1110">
    <property type="entry name" value="SGNH hydrolase"/>
    <property type="match status" value="1"/>
</dbReference>
<dbReference type="InterPro" id="IPR013830">
    <property type="entry name" value="SGNH_hydro"/>
</dbReference>
<dbReference type="EMBL" id="FRBL01000007">
    <property type="protein sequence ID" value="SHM24606.1"/>
    <property type="molecule type" value="Genomic_DNA"/>
</dbReference>
<dbReference type="STRING" id="1419482.SAMN05444266_107118"/>
<organism evidence="3 4">
    <name type="scientific">Chitinophaga jiangningensis</name>
    <dbReference type="NCBI Taxonomy" id="1419482"/>
    <lineage>
        <taxon>Bacteria</taxon>
        <taxon>Pseudomonadati</taxon>
        <taxon>Bacteroidota</taxon>
        <taxon>Chitinophagia</taxon>
        <taxon>Chitinophagales</taxon>
        <taxon>Chitinophagaceae</taxon>
        <taxon>Chitinophaga</taxon>
    </lineage>
</organism>
<dbReference type="SUPFAM" id="SSF52266">
    <property type="entry name" value="SGNH hydrolase"/>
    <property type="match status" value="1"/>
</dbReference>
<dbReference type="Proteomes" id="UP000184420">
    <property type="component" value="Unassembled WGS sequence"/>
</dbReference>
<dbReference type="AlphaFoldDB" id="A0A1M7H8C3"/>
<dbReference type="OrthoDB" id="9764375at2"/>
<keyword evidence="3" id="KW-0378">Hydrolase</keyword>
<sequence>MNIGRQVLFSSLALLLLLGGKKAVAQGFDGDNSIAQDTALYRIFRLLDHADTTVISILHLGDSHVQAGYYPQTNGAMLQQQFGNAGRGFVFPYNLAGTNGPEDYRWSSPVKWNGERVVDRYKSPVLGPGGITITTNATTPSLSFIGKQDSFQENSFNEAELVYDPGNDSTTVFAATADVIITPQPFTGSPTIQKATLSFRDQQQIFSARFDNTAKGPFRFYGAFLRNGENGVIYSSVGINGAMYQHYNEYSNILLAQMSVLKPQLVIISLGTNEAYGRFDALSFRNEIDKTVTLIREQNPNVCILLTTPPDCMRVVKSSYRKKVKGKWRRYSKTTITPNPYIAMASAQIEGYAREKGLACWDFNAVNKVQKARFNPYWGADHVHFSAKGYQLQGQLLNEAIMSAYKKYQAETKKIY</sequence>
<protein>
    <submittedName>
        <fullName evidence="3">GDSL-like Lipase/Acylhydrolase</fullName>
    </submittedName>
</protein>
<proteinExistence type="predicted"/>
<gene>
    <name evidence="3" type="ORF">SAMN05444266_107118</name>
</gene>
<reference evidence="3 4" key="1">
    <citation type="submission" date="2016-11" db="EMBL/GenBank/DDBJ databases">
        <authorList>
            <person name="Jaros S."/>
            <person name="Januszkiewicz K."/>
            <person name="Wedrychowicz H."/>
        </authorList>
    </citation>
    <scope>NUCLEOTIDE SEQUENCE [LARGE SCALE GENOMIC DNA]</scope>
    <source>
        <strain evidence="3 4">DSM 27406</strain>
    </source>
</reference>
<evidence type="ECO:0000259" key="2">
    <source>
        <dbReference type="Pfam" id="PF13472"/>
    </source>
</evidence>
<dbReference type="InterPro" id="IPR051532">
    <property type="entry name" value="Ester_Hydrolysis_Enzymes"/>
</dbReference>
<evidence type="ECO:0000313" key="4">
    <source>
        <dbReference type="Proteomes" id="UP000184420"/>
    </source>
</evidence>
<name>A0A1M7H8C3_9BACT</name>